<dbReference type="AlphaFoldDB" id="A0A6P9C7A5"/>
<dbReference type="GO" id="GO:0004888">
    <property type="term" value="F:transmembrane signaling receptor activity"/>
    <property type="evidence" value="ECO:0007669"/>
    <property type="project" value="InterPro"/>
</dbReference>
<dbReference type="GO" id="GO:0006915">
    <property type="term" value="P:apoptotic process"/>
    <property type="evidence" value="ECO:0007669"/>
    <property type="project" value="InterPro"/>
</dbReference>
<feature type="domain" description="TNFR-Cys" evidence="19">
    <location>
        <begin position="187"/>
        <end position="227"/>
    </location>
</feature>
<keyword evidence="11" id="KW-0325">Glycoprotein</keyword>
<dbReference type="GO" id="GO:0045935">
    <property type="term" value="P:positive regulation of nucleobase-containing compound metabolic process"/>
    <property type="evidence" value="ECO:0007669"/>
    <property type="project" value="UniProtKB-ARBA"/>
</dbReference>
<dbReference type="InterPro" id="IPR000436">
    <property type="entry name" value="Sushi_SCR_CCP_dom"/>
</dbReference>
<keyword evidence="4" id="KW-0732">Signal</keyword>
<evidence type="ECO:0000256" key="16">
    <source>
        <dbReference type="PROSITE-ProRule" id="PRU00302"/>
    </source>
</evidence>
<keyword evidence="5" id="KW-0677">Repeat</keyword>
<feature type="disulfide bond" evidence="15">
    <location>
        <begin position="80"/>
        <end position="93"/>
    </location>
</feature>
<dbReference type="GO" id="GO:0035631">
    <property type="term" value="C:CD40 receptor complex"/>
    <property type="evidence" value="ECO:0007669"/>
    <property type="project" value="TreeGrafter"/>
</dbReference>
<accession>A0A6P9C7A5</accession>
<dbReference type="GO" id="GO:0009897">
    <property type="term" value="C:external side of plasma membrane"/>
    <property type="evidence" value="ECO:0007669"/>
    <property type="project" value="TreeGrafter"/>
</dbReference>
<evidence type="ECO:0000256" key="5">
    <source>
        <dbReference type="ARBA" id="ARBA00022737"/>
    </source>
</evidence>
<keyword evidence="7 18" id="KW-1133">Transmembrane helix</keyword>
<dbReference type="SUPFAM" id="SSF57586">
    <property type="entry name" value="TNF receptor-like"/>
    <property type="match status" value="3"/>
</dbReference>
<dbReference type="InterPro" id="IPR001368">
    <property type="entry name" value="TNFR/NGFR_Cys_rich_reg"/>
</dbReference>
<evidence type="ECO:0000259" key="20">
    <source>
        <dbReference type="PROSITE" id="PS50923"/>
    </source>
</evidence>
<dbReference type="InterPro" id="IPR008063">
    <property type="entry name" value="Fas_rcpt"/>
</dbReference>
<dbReference type="GO" id="GO:0006952">
    <property type="term" value="P:defense response"/>
    <property type="evidence" value="ECO:0007669"/>
    <property type="project" value="UniProtKB-ARBA"/>
</dbReference>
<evidence type="ECO:0000256" key="1">
    <source>
        <dbReference type="ARBA" id="ARBA00004479"/>
    </source>
</evidence>
<dbReference type="PANTHER" id="PTHR46875:SF1">
    <property type="entry name" value="TUMOR NECROSIS FACTOR RECEPTOR SUPERFAMILY MEMBER 5"/>
    <property type="match status" value="1"/>
</dbReference>
<dbReference type="Gene3D" id="2.10.50.10">
    <property type="entry name" value="Tumor Necrosis Factor Receptor, subunit A, domain 2"/>
    <property type="match status" value="3"/>
</dbReference>
<evidence type="ECO:0000256" key="9">
    <source>
        <dbReference type="ARBA" id="ARBA00023157"/>
    </source>
</evidence>
<feature type="repeat" description="TNFR-Cys" evidence="15">
    <location>
        <begin position="146"/>
        <end position="185"/>
    </location>
</feature>
<feature type="domain" description="TNFR-Cys" evidence="19">
    <location>
        <begin position="67"/>
        <end position="101"/>
    </location>
</feature>
<feature type="transmembrane region" description="Helical" evidence="18">
    <location>
        <begin position="241"/>
        <end position="259"/>
    </location>
</feature>
<evidence type="ECO:0000259" key="19">
    <source>
        <dbReference type="PROSITE" id="PS50050"/>
    </source>
</evidence>
<name>A0A6P9C7A5_PANGU</name>
<dbReference type="GO" id="GO:0051240">
    <property type="term" value="P:positive regulation of multicellular organismal process"/>
    <property type="evidence" value="ECO:0007669"/>
    <property type="project" value="UniProtKB-ARBA"/>
</dbReference>
<reference evidence="22" key="1">
    <citation type="submission" date="2025-08" db="UniProtKB">
        <authorList>
            <consortium name="RefSeq"/>
        </authorList>
    </citation>
    <scope>IDENTIFICATION</scope>
    <source>
        <tissue evidence="22">Blood</tissue>
    </source>
</reference>
<comment type="function">
    <text evidence="14">Receptor for TNFSF5/CD40LG. Transduces TRAF6- and MAP3K8-mediated signals that activate ERK in macrophages and B cells, leading to induction of immunoglobulin secretion.</text>
</comment>
<dbReference type="CTD" id="958"/>
<evidence type="ECO:0000256" key="4">
    <source>
        <dbReference type="ARBA" id="ARBA00022729"/>
    </source>
</evidence>
<keyword evidence="3 18" id="KW-0812">Transmembrane</keyword>
<dbReference type="GO" id="GO:0006874">
    <property type="term" value="P:intracellular calcium ion homeostasis"/>
    <property type="evidence" value="ECO:0007669"/>
    <property type="project" value="UniProtKB-ARBA"/>
</dbReference>
<evidence type="ECO:0000256" key="14">
    <source>
        <dbReference type="ARBA" id="ARBA00045871"/>
    </source>
</evidence>
<feature type="disulfide bond" evidence="15">
    <location>
        <begin position="167"/>
        <end position="185"/>
    </location>
</feature>
<dbReference type="InterPro" id="IPR052135">
    <property type="entry name" value="TNFRSF5"/>
</dbReference>
<feature type="domain" description="TNFR-Cys" evidence="19">
    <location>
        <begin position="146"/>
        <end position="185"/>
    </location>
</feature>
<evidence type="ECO:0000256" key="12">
    <source>
        <dbReference type="ARBA" id="ARBA00031089"/>
    </source>
</evidence>
<dbReference type="GO" id="GO:0010557">
    <property type="term" value="P:positive regulation of macromolecule biosynthetic process"/>
    <property type="evidence" value="ECO:0007669"/>
    <property type="project" value="UniProtKB-ARBA"/>
</dbReference>
<dbReference type="PROSITE" id="PS50050">
    <property type="entry name" value="TNFR_NGFR_2"/>
    <property type="match status" value="3"/>
</dbReference>
<dbReference type="GO" id="GO:0051094">
    <property type="term" value="P:positive regulation of developmental process"/>
    <property type="evidence" value="ECO:0007669"/>
    <property type="project" value="UniProtKB-ARBA"/>
</dbReference>
<keyword evidence="21" id="KW-1185">Reference proteome</keyword>
<dbReference type="PANTHER" id="PTHR46875">
    <property type="entry name" value="TUMOR NECROSIS FACTOR RECEPTOR SUPERFAMILY MEMBER 5"/>
    <property type="match status" value="1"/>
</dbReference>
<feature type="repeat" description="TNFR-Cys" evidence="15">
    <location>
        <begin position="67"/>
        <end position="101"/>
    </location>
</feature>
<dbReference type="PROSITE" id="PS50923">
    <property type="entry name" value="SUSHI"/>
    <property type="match status" value="1"/>
</dbReference>
<feature type="region of interest" description="Disordered" evidence="17">
    <location>
        <begin position="266"/>
        <end position="311"/>
    </location>
</feature>
<evidence type="ECO:0000256" key="18">
    <source>
        <dbReference type="SAM" id="Phobius"/>
    </source>
</evidence>
<dbReference type="OrthoDB" id="9450607at2759"/>
<feature type="domain" description="Sushi" evidence="20">
    <location>
        <begin position="48"/>
        <end position="121"/>
    </location>
</feature>
<evidence type="ECO:0000256" key="10">
    <source>
        <dbReference type="ARBA" id="ARBA00023170"/>
    </source>
</evidence>
<dbReference type="InParanoid" id="A0A6P9C7A5"/>
<comment type="caution">
    <text evidence="16">Lacks conserved residue(s) required for the propagation of feature annotation.</text>
</comment>
<evidence type="ECO:0000313" key="22">
    <source>
        <dbReference type="RefSeq" id="XP_034280038.1"/>
    </source>
</evidence>
<keyword evidence="8 18" id="KW-0472">Membrane</keyword>
<sequence length="311" mass="34055">MAPNPWESPIGIGDARSAGRLRSAALSHADPQTLLLLWPRELRLLLDVPCPQPPRELQGLAFAQGPSCSRTQYPSNGRCCSRCPPGHKVAAACSGESNTTCIPCEEQHFQANWTKESHCTPHHICNQKAGLIVYRNGSKERNVICRCQEGTHCSSHECNTCRPHTSCGAGEGVQQEGSHANDTLCAPCAPGHFSNASSSTARCQPWSRCQEGQVQKANGTRATDVICEALPLPHEARKSHLLVLLPIAAFLLGALLFLWHRRGKCPRKRHQDLPPEPTENEETAFPTQETLLGEQAGMQEKDCRLAQQEQV</sequence>
<feature type="repeat" description="TNFR-Cys" evidence="15">
    <location>
        <begin position="187"/>
        <end position="227"/>
    </location>
</feature>
<evidence type="ECO:0000256" key="7">
    <source>
        <dbReference type="ARBA" id="ARBA00022989"/>
    </source>
</evidence>
<organism evidence="21 22">
    <name type="scientific">Pantherophis guttatus</name>
    <name type="common">Corn snake</name>
    <name type="synonym">Elaphe guttata</name>
    <dbReference type="NCBI Taxonomy" id="94885"/>
    <lineage>
        <taxon>Eukaryota</taxon>
        <taxon>Metazoa</taxon>
        <taxon>Chordata</taxon>
        <taxon>Craniata</taxon>
        <taxon>Vertebrata</taxon>
        <taxon>Euteleostomi</taxon>
        <taxon>Lepidosauria</taxon>
        <taxon>Squamata</taxon>
        <taxon>Bifurcata</taxon>
        <taxon>Unidentata</taxon>
        <taxon>Episquamata</taxon>
        <taxon>Toxicofera</taxon>
        <taxon>Serpentes</taxon>
        <taxon>Colubroidea</taxon>
        <taxon>Colubridae</taxon>
        <taxon>Colubrinae</taxon>
        <taxon>Pantherophis</taxon>
    </lineage>
</organism>
<dbReference type="PRINTS" id="PR01680">
    <property type="entry name" value="TNFACTORR6"/>
</dbReference>
<evidence type="ECO:0000256" key="3">
    <source>
        <dbReference type="ARBA" id="ARBA00022692"/>
    </source>
</evidence>
<dbReference type="RefSeq" id="XP_034280038.1">
    <property type="nucleotide sequence ID" value="XM_034424147.2"/>
</dbReference>
<evidence type="ECO:0000313" key="21">
    <source>
        <dbReference type="Proteomes" id="UP001652622"/>
    </source>
</evidence>
<evidence type="ECO:0000256" key="8">
    <source>
        <dbReference type="ARBA" id="ARBA00023136"/>
    </source>
</evidence>
<protein>
    <recommendedName>
        <fullName evidence="2">Tumor necrosis factor receptor superfamily member 5</fullName>
    </recommendedName>
    <alternativeName>
        <fullName evidence="12">B-cell surface antigen CD40</fullName>
    </alternativeName>
    <alternativeName>
        <fullName evidence="13">CD40L receptor</fullName>
    </alternativeName>
</protein>
<feature type="disulfide bond" evidence="15">
    <location>
        <begin position="209"/>
        <end position="227"/>
    </location>
</feature>
<evidence type="ECO:0000256" key="2">
    <source>
        <dbReference type="ARBA" id="ARBA00015766"/>
    </source>
</evidence>
<comment type="subcellular location">
    <subcellularLocation>
        <location evidence="1">Membrane</location>
        <topology evidence="1">Single-pass type I membrane protein</topology>
    </subcellularLocation>
</comment>
<evidence type="ECO:0000256" key="11">
    <source>
        <dbReference type="ARBA" id="ARBA00023180"/>
    </source>
</evidence>
<evidence type="ECO:0000256" key="13">
    <source>
        <dbReference type="ARBA" id="ARBA00032719"/>
    </source>
</evidence>
<dbReference type="GO" id="GO:0002768">
    <property type="term" value="P:immune response-regulating cell surface receptor signaling pathway"/>
    <property type="evidence" value="ECO:0007669"/>
    <property type="project" value="TreeGrafter"/>
</dbReference>
<keyword evidence="10 22" id="KW-0675">Receptor</keyword>
<dbReference type="GO" id="GO:0023035">
    <property type="term" value="P:CD40 signaling pathway"/>
    <property type="evidence" value="ECO:0007669"/>
    <property type="project" value="UniProtKB-ARBA"/>
</dbReference>
<feature type="disulfide bond" evidence="15">
    <location>
        <begin position="188"/>
        <end position="203"/>
    </location>
</feature>
<evidence type="ECO:0000256" key="15">
    <source>
        <dbReference type="PROSITE-ProRule" id="PRU00206"/>
    </source>
</evidence>
<keyword evidence="6" id="KW-0391">Immunity</keyword>
<gene>
    <name evidence="22" type="primary">CD40</name>
</gene>
<dbReference type="PROSITE" id="PS00652">
    <property type="entry name" value="TNFR_NGFR_1"/>
    <property type="match status" value="1"/>
</dbReference>
<dbReference type="Pfam" id="PF00020">
    <property type="entry name" value="TNFR_c6"/>
    <property type="match status" value="2"/>
</dbReference>
<dbReference type="FunFam" id="2.10.50.10:FF:000041">
    <property type="entry name" value="Tumor necrosis factor receptor superfamily member 5"/>
    <property type="match status" value="1"/>
</dbReference>
<keyword evidence="9 15" id="KW-1015">Disulfide bond</keyword>
<evidence type="ECO:0000256" key="17">
    <source>
        <dbReference type="SAM" id="MobiDB-lite"/>
    </source>
</evidence>
<dbReference type="GO" id="GO:0006955">
    <property type="term" value="P:immune response"/>
    <property type="evidence" value="ECO:0007669"/>
    <property type="project" value="InterPro"/>
</dbReference>
<dbReference type="KEGG" id="pgut:117669598"/>
<feature type="disulfide bond" evidence="15">
    <location>
        <begin position="83"/>
        <end position="101"/>
    </location>
</feature>
<dbReference type="GO" id="GO:0010468">
    <property type="term" value="P:regulation of gene expression"/>
    <property type="evidence" value="ECO:0007669"/>
    <property type="project" value="UniProtKB-ARBA"/>
</dbReference>
<dbReference type="GeneID" id="117669598"/>
<proteinExistence type="predicted"/>
<dbReference type="SMART" id="SM00208">
    <property type="entry name" value="TNFR"/>
    <property type="match status" value="4"/>
</dbReference>
<keyword evidence="16" id="KW-0768">Sushi</keyword>
<evidence type="ECO:0000256" key="6">
    <source>
        <dbReference type="ARBA" id="ARBA00022859"/>
    </source>
</evidence>
<dbReference type="Proteomes" id="UP001652622">
    <property type="component" value="Unplaced"/>
</dbReference>